<accession>A0A7T2S598</accession>
<evidence type="ECO:0000313" key="2">
    <source>
        <dbReference type="Proteomes" id="UP000594778"/>
    </source>
</evidence>
<name>A0A7T2S598_DELAC</name>
<protein>
    <submittedName>
        <fullName evidence="1">Uncharacterized protein</fullName>
    </submittedName>
</protein>
<dbReference type="AlphaFoldDB" id="A0A7T2S598"/>
<reference evidence="1 2" key="1">
    <citation type="submission" date="2020-12" db="EMBL/GenBank/DDBJ databases">
        <title>FDA dAtabase for Regulatory Grade micrObial Sequences (FDA-ARGOS): Supporting development and validation of Infectious Disease Dx tests.</title>
        <authorList>
            <person name="Sproer C."/>
            <person name="Gronow S."/>
            <person name="Severitt S."/>
            <person name="Schroder I."/>
            <person name="Tallon L."/>
            <person name="Sadzewicz L."/>
            <person name="Zhao X."/>
            <person name="Boylan J."/>
            <person name="Ott S."/>
            <person name="Bowen H."/>
            <person name="Vavikolanu K."/>
            <person name="Mehta A."/>
            <person name="Aluvathingal J."/>
            <person name="Nadendla S."/>
            <person name="Lowell S."/>
            <person name="Myers T."/>
            <person name="Yan Y."/>
            <person name="Sichtig H."/>
        </authorList>
    </citation>
    <scope>NUCLEOTIDE SEQUENCE [LARGE SCALE GENOMIC DNA]</scope>
    <source>
        <strain evidence="1 2">FDAARGOS_909</strain>
    </source>
</reference>
<dbReference type="Proteomes" id="UP000594778">
    <property type="component" value="Chromosome"/>
</dbReference>
<organism evidence="1 2">
    <name type="scientific">Delftia acidovorans</name>
    <name type="common">Pseudomonas acidovorans</name>
    <name type="synonym">Comamonas acidovorans</name>
    <dbReference type="NCBI Taxonomy" id="80866"/>
    <lineage>
        <taxon>Bacteria</taxon>
        <taxon>Pseudomonadati</taxon>
        <taxon>Pseudomonadota</taxon>
        <taxon>Betaproteobacteria</taxon>
        <taxon>Burkholderiales</taxon>
        <taxon>Comamonadaceae</taxon>
        <taxon>Delftia</taxon>
    </lineage>
</organism>
<sequence length="139" mass="14827">MNAKEKLLQKLSSLDSSGGIHRIHTALADAGFKYKGPANSQTLLYYFRSGGQEIGIAAIRGSPAVLSFPASFWRGRSSLGAALSKASCFYIEPEDCVSSSQYSAGQLRITTSSIEILLSIINEIIVPEAQEAGAQAWAN</sequence>
<proteinExistence type="predicted"/>
<evidence type="ECO:0000313" key="1">
    <source>
        <dbReference type="EMBL" id="QPS09129.1"/>
    </source>
</evidence>
<gene>
    <name evidence="1" type="ORF">I6G66_03500</name>
</gene>
<dbReference type="EMBL" id="CP065668">
    <property type="protein sequence ID" value="QPS09129.1"/>
    <property type="molecule type" value="Genomic_DNA"/>
</dbReference>
<dbReference type="RefSeq" id="WP_197956166.1">
    <property type="nucleotide sequence ID" value="NZ_CP065668.1"/>
</dbReference>